<organism evidence="1 2">
    <name type="scientific">Trametes coccinea (strain BRFM310)</name>
    <name type="common">Pycnoporus coccineus</name>
    <dbReference type="NCBI Taxonomy" id="1353009"/>
    <lineage>
        <taxon>Eukaryota</taxon>
        <taxon>Fungi</taxon>
        <taxon>Dikarya</taxon>
        <taxon>Basidiomycota</taxon>
        <taxon>Agaricomycotina</taxon>
        <taxon>Agaricomycetes</taxon>
        <taxon>Polyporales</taxon>
        <taxon>Polyporaceae</taxon>
        <taxon>Trametes</taxon>
    </lineage>
</organism>
<accession>A0A1Y2J5G4</accession>
<dbReference type="OrthoDB" id="5396786at2759"/>
<dbReference type="EMBL" id="KZ084087">
    <property type="protein sequence ID" value="OSD08143.1"/>
    <property type="molecule type" value="Genomic_DNA"/>
</dbReference>
<dbReference type="AlphaFoldDB" id="A0A1Y2J5G4"/>
<dbReference type="STRING" id="1353009.A0A1Y2J5G4"/>
<reference evidence="1 2" key="1">
    <citation type="journal article" date="2015" name="Biotechnol. Biofuels">
        <title>Enhanced degradation of softwood versus hardwood by the white-rot fungus Pycnoporus coccineus.</title>
        <authorList>
            <person name="Couturier M."/>
            <person name="Navarro D."/>
            <person name="Chevret D."/>
            <person name="Henrissat B."/>
            <person name="Piumi F."/>
            <person name="Ruiz-Duenas F.J."/>
            <person name="Martinez A.T."/>
            <person name="Grigoriev I.V."/>
            <person name="Riley R."/>
            <person name="Lipzen A."/>
            <person name="Berrin J.G."/>
            <person name="Master E.R."/>
            <person name="Rosso M.N."/>
        </authorList>
    </citation>
    <scope>NUCLEOTIDE SEQUENCE [LARGE SCALE GENOMIC DNA]</scope>
    <source>
        <strain evidence="1 2">BRFM310</strain>
    </source>
</reference>
<name>A0A1Y2J5G4_TRAC3</name>
<gene>
    <name evidence="1" type="ORF">PYCCODRAFT_1498418</name>
</gene>
<proteinExistence type="predicted"/>
<dbReference type="GO" id="GO:0005737">
    <property type="term" value="C:cytoplasm"/>
    <property type="evidence" value="ECO:0007669"/>
    <property type="project" value="TreeGrafter"/>
</dbReference>
<dbReference type="InterPro" id="IPR019516">
    <property type="entry name" value="Glomulin/ALF4"/>
</dbReference>
<sequence length="547" mass="59857">MEPAGSKLRRILSIQRGDLDEDIGIALTSLVATAVNDEQPKQSLLSIVDAVKESGCASDLEPLTILPLVVGSPRDGADEMVDLLSKECSAKELVMAIEEAVEILDSELQSEGEDDYGNHGPQVPGAIRAVRLIRAYAETIPRLPRWKKAPKDTVESRLSELESVISHLGRDASVPEGQSIVLAISQLVLALSRGGDNDAKAIMCHLVNSAVGAFPNHFKADLARRAFMRHFSRLVVPHSQSSSNQEGSEDVLTGTWSALRSIGTTTQTCEAAPSLATFILLAHEPSYTFSIPTLTTFYPTVLSALQANVALDEILAVLINTLAPLRASTLRPELEADLVIPLVHILPHIASNHSDPDIRHYTFRILSLVLGLCPPPMRFELLRELLTDEDVPRQMRIAAVGLLKEALLEALASEGQNIFASPHLLSTFGPIVLRPDPPGMFDTATLEDFVDGPEPLRLVECLGFYYVLLQRDKHNRTGVRDFDSLSNVQRALLVPLETRLGTWKTELASSSSESGEDDSALQLDILEMWTRRVRDAVNTFQNGSQRK</sequence>
<dbReference type="GO" id="GO:0055105">
    <property type="term" value="F:ubiquitin-protein transferase inhibitor activity"/>
    <property type="evidence" value="ECO:0007669"/>
    <property type="project" value="TreeGrafter"/>
</dbReference>
<dbReference type="Pfam" id="PF08568">
    <property type="entry name" value="Kinetochor_Ybp2"/>
    <property type="match status" value="1"/>
</dbReference>
<dbReference type="InterPro" id="IPR016024">
    <property type="entry name" value="ARM-type_fold"/>
</dbReference>
<keyword evidence="2" id="KW-1185">Reference proteome</keyword>
<dbReference type="InterPro" id="IPR013877">
    <property type="entry name" value="YAP-bd/ALF4/Glomulin"/>
</dbReference>
<protein>
    <submittedName>
        <fullName evidence="1">Uncharacterized protein</fullName>
    </submittedName>
</protein>
<dbReference type="PANTHER" id="PTHR15430:SF1">
    <property type="entry name" value="GLOMULIN"/>
    <property type="match status" value="1"/>
</dbReference>
<dbReference type="Proteomes" id="UP000193067">
    <property type="component" value="Unassembled WGS sequence"/>
</dbReference>
<dbReference type="SUPFAM" id="SSF48371">
    <property type="entry name" value="ARM repeat"/>
    <property type="match status" value="1"/>
</dbReference>
<evidence type="ECO:0000313" key="2">
    <source>
        <dbReference type="Proteomes" id="UP000193067"/>
    </source>
</evidence>
<dbReference type="PANTHER" id="PTHR15430">
    <property type="entry name" value="GLOMULIN"/>
    <property type="match status" value="1"/>
</dbReference>
<evidence type="ECO:0000313" key="1">
    <source>
        <dbReference type="EMBL" id="OSD08143.1"/>
    </source>
</evidence>